<dbReference type="AlphaFoldDB" id="A0A7W6Q6A3"/>
<proteinExistence type="predicted"/>
<dbReference type="InterPro" id="IPR013328">
    <property type="entry name" value="6PGD_dom2"/>
</dbReference>
<sequence>MQDTMLKLSNAALHDLPDGVSGPNYDRSAIKPGIVHIGLGNFHRAHQAWYLHRLMQQGQALDWGIIGAGVRAGDEAQRQRLAGQDYLTTLIELDPKGRSAEVVGSMIGFVPVEGDNAGLIAQMAAPEIRIVALTVTEGGYYIDPVTKQFDARHPDMQYDAAHPDRPRTAFGAMIAALKDRRAIGTGPFTGQSCDNLQGNGAILRQTLVSLARMSDPDLADWIDANCTFPNSMVDCIVPATGPKELELVKRFGIADAAPVTHENFRQWVIEDNFCAGRPDWDKAGATFTDEVHAFEAMKIRLLNGSHQLIANAGEVLSVEFISDCMDHPLIGDFVRKVAKTEIALQVAPVPGMTPAAYVDLVDRRFSNPEIIDTVRRVAFDGSSRHPGFILPTLRAALAKGDPMDGLALSQAIWARMCAGTREDGTKIAPNDPVWEKLTIAAVAAKNNPQIWLEQRDFYGDLADNTALQDSFRHWLSLIWSDGLEAALRTYLQG</sequence>
<dbReference type="Gene3D" id="1.10.1040.10">
    <property type="entry name" value="N-(1-d-carboxylethyl)-l-norvaline Dehydrogenase, domain 2"/>
    <property type="match status" value="1"/>
</dbReference>
<gene>
    <name evidence="4" type="ORF">GGR93_002368</name>
</gene>
<dbReference type="RefSeq" id="WP_241461341.1">
    <property type="nucleotide sequence ID" value="NZ_JACIFU010000002.1"/>
</dbReference>
<dbReference type="GO" id="GO:0050086">
    <property type="term" value="F:mannitol 2-dehydrogenase activity"/>
    <property type="evidence" value="ECO:0007669"/>
    <property type="project" value="UniProtKB-EC"/>
</dbReference>
<evidence type="ECO:0000313" key="5">
    <source>
        <dbReference type="Proteomes" id="UP000565745"/>
    </source>
</evidence>
<dbReference type="InterPro" id="IPR013131">
    <property type="entry name" value="Mannitol_DH_N"/>
</dbReference>
<dbReference type="EC" id="1.1.1.67" evidence="4"/>
<evidence type="ECO:0000313" key="4">
    <source>
        <dbReference type="EMBL" id="MBB4174595.1"/>
    </source>
</evidence>
<dbReference type="SUPFAM" id="SSF48179">
    <property type="entry name" value="6-phosphogluconate dehydrogenase C-terminal domain-like"/>
    <property type="match status" value="1"/>
</dbReference>
<dbReference type="SUPFAM" id="SSF51735">
    <property type="entry name" value="NAD(P)-binding Rossmann-fold domains"/>
    <property type="match status" value="1"/>
</dbReference>
<keyword evidence="1 4" id="KW-0560">Oxidoreductase</keyword>
<dbReference type="InterPro" id="IPR008927">
    <property type="entry name" value="6-PGluconate_DH-like_C_sf"/>
</dbReference>
<feature type="domain" description="Mannitol dehydrogenase N-terminal" evidence="2">
    <location>
        <begin position="33"/>
        <end position="282"/>
    </location>
</feature>
<reference evidence="4 5" key="1">
    <citation type="submission" date="2020-08" db="EMBL/GenBank/DDBJ databases">
        <title>Genomic Encyclopedia of Type Strains, Phase IV (KMG-IV): sequencing the most valuable type-strain genomes for metagenomic binning, comparative biology and taxonomic classification.</title>
        <authorList>
            <person name="Goeker M."/>
        </authorList>
    </citation>
    <scope>NUCLEOTIDE SEQUENCE [LARGE SCALE GENOMIC DNA]</scope>
    <source>
        <strain evidence="4 5">DSM 101015</strain>
    </source>
</reference>
<dbReference type="PRINTS" id="PR00084">
    <property type="entry name" value="MTLDHDRGNASE"/>
</dbReference>
<comment type="caution">
    <text evidence="4">The sequence shown here is derived from an EMBL/GenBank/DDBJ whole genome shotgun (WGS) entry which is preliminary data.</text>
</comment>
<dbReference type="Pfam" id="PF01232">
    <property type="entry name" value="Mannitol_dh"/>
    <property type="match status" value="1"/>
</dbReference>
<dbReference type="Gene3D" id="3.40.50.720">
    <property type="entry name" value="NAD(P)-binding Rossmann-like Domain"/>
    <property type="match status" value="1"/>
</dbReference>
<evidence type="ECO:0000256" key="1">
    <source>
        <dbReference type="ARBA" id="ARBA00023002"/>
    </source>
</evidence>
<dbReference type="PANTHER" id="PTHR43362">
    <property type="entry name" value="MANNITOL DEHYDROGENASE DSF1-RELATED"/>
    <property type="match status" value="1"/>
</dbReference>
<dbReference type="PANTHER" id="PTHR43362:SF1">
    <property type="entry name" value="MANNITOL DEHYDROGENASE 2-RELATED"/>
    <property type="match status" value="1"/>
</dbReference>
<dbReference type="EMBL" id="JACIFU010000002">
    <property type="protein sequence ID" value="MBB4174595.1"/>
    <property type="molecule type" value="Genomic_DNA"/>
</dbReference>
<dbReference type="InterPro" id="IPR000669">
    <property type="entry name" value="Mannitol_DH"/>
</dbReference>
<dbReference type="Proteomes" id="UP000565745">
    <property type="component" value="Unassembled WGS sequence"/>
</dbReference>
<dbReference type="InterPro" id="IPR036291">
    <property type="entry name" value="NAD(P)-bd_dom_sf"/>
</dbReference>
<keyword evidence="5" id="KW-1185">Reference proteome</keyword>
<dbReference type="InterPro" id="IPR050988">
    <property type="entry name" value="Mannitol_DH/Oxidoreductase"/>
</dbReference>
<dbReference type="Pfam" id="PF08125">
    <property type="entry name" value="Mannitol_dh_C"/>
    <property type="match status" value="1"/>
</dbReference>
<organism evidence="4 5">
    <name type="scientific">Sulfitobacter noctilucicola</name>
    <dbReference type="NCBI Taxonomy" id="1342301"/>
    <lineage>
        <taxon>Bacteria</taxon>
        <taxon>Pseudomonadati</taxon>
        <taxon>Pseudomonadota</taxon>
        <taxon>Alphaproteobacteria</taxon>
        <taxon>Rhodobacterales</taxon>
        <taxon>Roseobacteraceae</taxon>
        <taxon>Sulfitobacter</taxon>
    </lineage>
</organism>
<feature type="domain" description="Mannitol dehydrogenase C-terminal" evidence="3">
    <location>
        <begin position="291"/>
        <end position="475"/>
    </location>
</feature>
<protein>
    <submittedName>
        <fullName evidence="4">Mannitol 2-dehydrogenase</fullName>
        <ecNumber evidence="4">1.1.1.67</ecNumber>
    </submittedName>
</protein>
<accession>A0A7W6Q6A3</accession>
<evidence type="ECO:0000259" key="3">
    <source>
        <dbReference type="Pfam" id="PF08125"/>
    </source>
</evidence>
<dbReference type="InterPro" id="IPR013118">
    <property type="entry name" value="Mannitol_DH_C"/>
</dbReference>
<evidence type="ECO:0000259" key="2">
    <source>
        <dbReference type="Pfam" id="PF01232"/>
    </source>
</evidence>
<name>A0A7W6Q6A3_9RHOB</name>